<dbReference type="RefSeq" id="XP_034106255.1">
    <property type="nucleotide sequence ID" value="XM_034250364.2"/>
</dbReference>
<name>A0A6P8X4S9_DROAB</name>
<keyword evidence="3" id="KW-1185">Reference proteome</keyword>
<protein>
    <submittedName>
        <fullName evidence="4">Uncharacterized protein LOC117569264</fullName>
    </submittedName>
</protein>
<evidence type="ECO:0000313" key="3">
    <source>
        <dbReference type="Proteomes" id="UP000515160"/>
    </source>
</evidence>
<reference evidence="4" key="1">
    <citation type="submission" date="2025-08" db="UniProtKB">
        <authorList>
            <consortium name="RefSeq"/>
        </authorList>
    </citation>
    <scope>IDENTIFICATION</scope>
    <source>
        <strain evidence="4">15112-1751.03</strain>
        <tissue evidence="4">Whole Adult</tissue>
    </source>
</reference>
<evidence type="ECO:0000259" key="2">
    <source>
        <dbReference type="SMART" id="SM00714"/>
    </source>
</evidence>
<feature type="domain" description="LITAF" evidence="2">
    <location>
        <begin position="26"/>
        <end position="85"/>
    </location>
</feature>
<feature type="region of interest" description="Disordered" evidence="1">
    <location>
        <begin position="119"/>
        <end position="164"/>
    </location>
</feature>
<evidence type="ECO:0000313" key="4">
    <source>
        <dbReference type="RefSeq" id="XP_034106255.1"/>
    </source>
</evidence>
<feature type="compositionally biased region" description="Basic and acidic residues" evidence="1">
    <location>
        <begin position="119"/>
        <end position="145"/>
    </location>
</feature>
<accession>A0A6P8X4S9</accession>
<organism evidence="3 4">
    <name type="scientific">Drosophila albomicans</name>
    <name type="common">Fruit fly</name>
    <dbReference type="NCBI Taxonomy" id="7291"/>
    <lineage>
        <taxon>Eukaryota</taxon>
        <taxon>Metazoa</taxon>
        <taxon>Ecdysozoa</taxon>
        <taxon>Arthropoda</taxon>
        <taxon>Hexapoda</taxon>
        <taxon>Insecta</taxon>
        <taxon>Pterygota</taxon>
        <taxon>Neoptera</taxon>
        <taxon>Endopterygota</taxon>
        <taxon>Diptera</taxon>
        <taxon>Brachycera</taxon>
        <taxon>Muscomorpha</taxon>
        <taxon>Ephydroidea</taxon>
        <taxon>Drosophilidae</taxon>
        <taxon>Drosophila</taxon>
    </lineage>
</organism>
<dbReference type="SMART" id="SM00714">
    <property type="entry name" value="LITAF"/>
    <property type="match status" value="1"/>
</dbReference>
<dbReference type="GeneID" id="117569264"/>
<proteinExistence type="predicted"/>
<evidence type="ECO:0000256" key="1">
    <source>
        <dbReference type="SAM" id="MobiDB-lite"/>
    </source>
</evidence>
<dbReference type="Proteomes" id="UP000515160">
    <property type="component" value="Chromosome 3"/>
</dbReference>
<sequence length="164" mass="18873">MAIDEPQVIAISITSKPQVGYLQTESTMVNCPACEHFEWSVVQLEAATCLQRLLSVTKLCKSWRGRADINHYCGHCGCYIGRYVPIDCYERCLSNSARKQAAVDDMRLKTKPKDCAVRAQKSRERVLAQRAEQREKREREREQREQQQQQQNQTVVLTVAAKQQ</sequence>
<gene>
    <name evidence="4" type="primary">LOC117569264</name>
</gene>
<dbReference type="AlphaFoldDB" id="A0A6P8X4S9"/>
<dbReference type="InterPro" id="IPR006629">
    <property type="entry name" value="LITAF"/>
</dbReference>
<dbReference type="OrthoDB" id="8053264at2759"/>